<proteinExistence type="predicted"/>
<keyword evidence="3" id="KW-1185">Reference proteome</keyword>
<evidence type="ECO:0000259" key="1">
    <source>
        <dbReference type="SMART" id="SM00597"/>
    </source>
</evidence>
<evidence type="ECO:0000313" key="3">
    <source>
        <dbReference type="Proteomes" id="UP001054821"/>
    </source>
</evidence>
<comment type="caution">
    <text evidence="2">The sequence shown here is derived from an EMBL/GenBank/DDBJ whole genome shotgun (WGS) entry which is preliminary data.</text>
</comment>
<reference evidence="2 3" key="1">
    <citation type="journal article" date="2022" name="G3 (Bethesda)">
        <title>Whole-genome sequence and methylome profiling of the almond [Prunus dulcis (Mill.) D.A. Webb] cultivar 'Nonpareil'.</title>
        <authorList>
            <person name="D'Amico-Willman K.M."/>
            <person name="Ouma W.Z."/>
            <person name="Meulia T."/>
            <person name="Sideli G.M."/>
            <person name="Gradziel T.M."/>
            <person name="Fresnedo-Ramirez J."/>
        </authorList>
    </citation>
    <scope>NUCLEOTIDE SEQUENCE [LARGE SCALE GENOMIC DNA]</scope>
    <source>
        <strain evidence="2">Clone GOH B32 T37-40</strain>
    </source>
</reference>
<dbReference type="AlphaFoldDB" id="A0AAD4YUH0"/>
<organism evidence="2 3">
    <name type="scientific">Prunus dulcis</name>
    <name type="common">Almond</name>
    <name type="synonym">Amygdalus dulcis</name>
    <dbReference type="NCBI Taxonomy" id="3755"/>
    <lineage>
        <taxon>Eukaryota</taxon>
        <taxon>Viridiplantae</taxon>
        <taxon>Streptophyta</taxon>
        <taxon>Embryophyta</taxon>
        <taxon>Tracheophyta</taxon>
        <taxon>Spermatophyta</taxon>
        <taxon>Magnoliopsida</taxon>
        <taxon>eudicotyledons</taxon>
        <taxon>Gunneridae</taxon>
        <taxon>Pentapetalae</taxon>
        <taxon>rosids</taxon>
        <taxon>fabids</taxon>
        <taxon>Rosales</taxon>
        <taxon>Rosaceae</taxon>
        <taxon>Amygdaloideae</taxon>
        <taxon>Amygdaleae</taxon>
        <taxon>Prunus</taxon>
    </lineage>
</organism>
<dbReference type="SMART" id="SM00597">
    <property type="entry name" value="ZnF_TTF"/>
    <property type="match status" value="1"/>
</dbReference>
<protein>
    <recommendedName>
        <fullName evidence="1">TTF-type domain-containing protein</fullName>
    </recommendedName>
</protein>
<sequence>MVVMAAGSLQQPRESVDGHWMLAAAKRKMQKQPRIDGFFKRKHTEISEVISYVHDSNIETVASENHYGSPRIETIDNEIDHSSLERDPGLRPQIWNVNQRDEIRRAYINAGPYQPILSKSPKSRSVTHQRSFQSSWVKLFPLWLGYSPVKDAAFCLLCYLFNKPSGHSGKNVFAFEGFQSWKKVRDGKICSFLNHEGKDPNSPHKIAEISCLNLMNQSQHIHKVIENYLPNKLQTIDHDLRQQLKQSGGLHSKDVLLEAMMKKRIQSIVEIFFKC</sequence>
<feature type="domain" description="TTF-type" evidence="1">
    <location>
        <begin position="128"/>
        <end position="227"/>
    </location>
</feature>
<gene>
    <name evidence="2" type="ORF">L3X38_030921</name>
</gene>
<accession>A0AAD4YUH0</accession>
<dbReference type="InterPro" id="IPR006580">
    <property type="entry name" value="Znf_TTF"/>
</dbReference>
<dbReference type="PANTHER" id="PTHR45749">
    <property type="match status" value="1"/>
</dbReference>
<name>A0AAD4YUH0_PRUDU</name>
<dbReference type="EMBL" id="JAJFAZ020000006">
    <property type="protein sequence ID" value="KAI5321849.1"/>
    <property type="molecule type" value="Genomic_DNA"/>
</dbReference>
<evidence type="ECO:0000313" key="2">
    <source>
        <dbReference type="EMBL" id="KAI5321849.1"/>
    </source>
</evidence>
<dbReference type="PANTHER" id="PTHR45749:SF26">
    <property type="entry name" value="ZINC FINGER MYM-TYPE PROTEIN 1-LIKE"/>
    <property type="match status" value="1"/>
</dbReference>
<dbReference type="Proteomes" id="UP001054821">
    <property type="component" value="Chromosome 6"/>
</dbReference>